<feature type="chain" id="PRO_5034712530" evidence="2">
    <location>
        <begin position="18"/>
        <end position="183"/>
    </location>
</feature>
<keyword evidence="2" id="KW-0732">Signal</keyword>
<comment type="caution">
    <text evidence="3">The sequence shown here is derived from an EMBL/GenBank/DDBJ whole genome shotgun (WGS) entry which is preliminary data.</text>
</comment>
<evidence type="ECO:0000313" key="3">
    <source>
        <dbReference type="EMBL" id="KAF5358684.1"/>
    </source>
</evidence>
<protein>
    <submittedName>
        <fullName evidence="3">Uncharacterized protein</fullName>
    </submittedName>
</protein>
<evidence type="ECO:0000256" key="2">
    <source>
        <dbReference type="SAM" id="SignalP"/>
    </source>
</evidence>
<sequence>MQFLSLSLVFLPLLVQGIPQRSPPPTTTPTVAPTTVAPTTVPPTTVAPTTVPPTTVPSPTTSATVAPTSTAAPEPEPPVFEVVFSNLTGAINAPGFLTFALVQTVDDCEAFCNGVAGCVFLNAFNDVNGKDNSTLLTCSVYDTCHNATEATNTGGQTQPDGTVDFIKDSTGECKVVSGTAPDV</sequence>
<feature type="compositionally biased region" description="Low complexity" evidence="1">
    <location>
        <begin position="57"/>
        <end position="74"/>
    </location>
</feature>
<organism evidence="3 4">
    <name type="scientific">Tetrapyrgos nigripes</name>
    <dbReference type="NCBI Taxonomy" id="182062"/>
    <lineage>
        <taxon>Eukaryota</taxon>
        <taxon>Fungi</taxon>
        <taxon>Dikarya</taxon>
        <taxon>Basidiomycota</taxon>
        <taxon>Agaricomycotina</taxon>
        <taxon>Agaricomycetes</taxon>
        <taxon>Agaricomycetidae</taxon>
        <taxon>Agaricales</taxon>
        <taxon>Marasmiineae</taxon>
        <taxon>Marasmiaceae</taxon>
        <taxon>Tetrapyrgos</taxon>
    </lineage>
</organism>
<evidence type="ECO:0000313" key="4">
    <source>
        <dbReference type="Proteomes" id="UP000559256"/>
    </source>
</evidence>
<name>A0A8H5G587_9AGAR</name>
<dbReference type="AlphaFoldDB" id="A0A8H5G587"/>
<dbReference type="EMBL" id="JAACJM010000049">
    <property type="protein sequence ID" value="KAF5358684.1"/>
    <property type="molecule type" value="Genomic_DNA"/>
</dbReference>
<keyword evidence="4" id="KW-1185">Reference proteome</keyword>
<proteinExistence type="predicted"/>
<reference evidence="3 4" key="1">
    <citation type="journal article" date="2020" name="ISME J.">
        <title>Uncovering the hidden diversity of litter-decomposition mechanisms in mushroom-forming fungi.</title>
        <authorList>
            <person name="Floudas D."/>
            <person name="Bentzer J."/>
            <person name="Ahren D."/>
            <person name="Johansson T."/>
            <person name="Persson P."/>
            <person name="Tunlid A."/>
        </authorList>
    </citation>
    <scope>NUCLEOTIDE SEQUENCE [LARGE SCALE GENOMIC DNA]</scope>
    <source>
        <strain evidence="3 4">CBS 291.85</strain>
    </source>
</reference>
<accession>A0A8H5G587</accession>
<feature type="region of interest" description="Disordered" evidence="1">
    <location>
        <begin position="19"/>
        <end position="74"/>
    </location>
</feature>
<feature type="compositionally biased region" description="Low complexity" evidence="1">
    <location>
        <begin position="28"/>
        <end position="49"/>
    </location>
</feature>
<gene>
    <name evidence="3" type="ORF">D9758_007657</name>
</gene>
<feature type="signal peptide" evidence="2">
    <location>
        <begin position="1"/>
        <end position="17"/>
    </location>
</feature>
<dbReference type="OrthoDB" id="271448at2759"/>
<dbReference type="Proteomes" id="UP000559256">
    <property type="component" value="Unassembled WGS sequence"/>
</dbReference>
<evidence type="ECO:0000256" key="1">
    <source>
        <dbReference type="SAM" id="MobiDB-lite"/>
    </source>
</evidence>